<sequence>MQISKDALCDWSSGCLYVRPFLIGLERTNSSETSFKKFIIFTPNQQFLFEDELWDSLPKDSYLQSTRMKNEAQELMLPLPESIEAPGEARFDFGSTSLDLLEESLSGEMTYPNINMDDNDELAKKINNTVDFSELNTPDIQIDAPDEPFQFPSSNESSLSEQPFLMNNTFVQENKTTESNSEKTLDYQDYSANSPELLIAPRENSVESIQKDQYHDVFLNDNNLYKILVENVCDTSTKPLLLHTIEHSKRNNNNSVKPINNEAGKLLDFQSSSKQEAIDTLSSNILQPDVQSHNLLEDSSKYTQKSGMQDQINELVNSFLKTEDSNTEETNDVKFVKNRYIR</sequence>
<dbReference type="Proteomes" id="UP000326759">
    <property type="component" value="Unassembled WGS sequence"/>
</dbReference>
<dbReference type="AlphaFoldDB" id="A0A5N5T5W3"/>
<evidence type="ECO:0000313" key="2">
    <source>
        <dbReference type="Proteomes" id="UP000326759"/>
    </source>
</evidence>
<evidence type="ECO:0000313" key="1">
    <source>
        <dbReference type="EMBL" id="KAB7501832.1"/>
    </source>
</evidence>
<accession>A0A5N5T5W3</accession>
<reference evidence="1 2" key="1">
    <citation type="journal article" date="2019" name="PLoS Biol.">
        <title>Sex chromosomes control vertical transmission of feminizing Wolbachia symbionts in an isopod.</title>
        <authorList>
            <person name="Becking T."/>
            <person name="Chebbi M.A."/>
            <person name="Giraud I."/>
            <person name="Moumen B."/>
            <person name="Laverre T."/>
            <person name="Caubet Y."/>
            <person name="Peccoud J."/>
            <person name="Gilbert C."/>
            <person name="Cordaux R."/>
        </authorList>
    </citation>
    <scope>NUCLEOTIDE SEQUENCE [LARGE SCALE GENOMIC DNA]</scope>
    <source>
        <strain evidence="1">ANa2</strain>
        <tissue evidence="1">Whole body excluding digestive tract and cuticle</tissue>
    </source>
</reference>
<dbReference type="OrthoDB" id="10390327at2759"/>
<comment type="caution">
    <text evidence="1">The sequence shown here is derived from an EMBL/GenBank/DDBJ whole genome shotgun (WGS) entry which is preliminary data.</text>
</comment>
<feature type="non-terminal residue" evidence="1">
    <location>
        <position position="342"/>
    </location>
</feature>
<protein>
    <submittedName>
        <fullName evidence="1">Uncharacterized protein</fullName>
    </submittedName>
</protein>
<proteinExistence type="predicted"/>
<dbReference type="EMBL" id="SEYY01009357">
    <property type="protein sequence ID" value="KAB7501832.1"/>
    <property type="molecule type" value="Genomic_DNA"/>
</dbReference>
<organism evidence="1 2">
    <name type="scientific">Armadillidium nasatum</name>
    <dbReference type="NCBI Taxonomy" id="96803"/>
    <lineage>
        <taxon>Eukaryota</taxon>
        <taxon>Metazoa</taxon>
        <taxon>Ecdysozoa</taxon>
        <taxon>Arthropoda</taxon>
        <taxon>Crustacea</taxon>
        <taxon>Multicrustacea</taxon>
        <taxon>Malacostraca</taxon>
        <taxon>Eumalacostraca</taxon>
        <taxon>Peracarida</taxon>
        <taxon>Isopoda</taxon>
        <taxon>Oniscidea</taxon>
        <taxon>Crinocheta</taxon>
        <taxon>Armadillidiidae</taxon>
        <taxon>Armadillidium</taxon>
    </lineage>
</organism>
<gene>
    <name evidence="1" type="ORF">Anas_13957</name>
</gene>
<keyword evidence="2" id="KW-1185">Reference proteome</keyword>
<name>A0A5N5T5W3_9CRUS</name>